<name>A0A1B0AS51_9MUSC</name>
<keyword evidence="9" id="KW-1185">Reference proteome</keyword>
<keyword evidence="4" id="KW-0238">DNA-binding</keyword>
<reference evidence="8" key="2">
    <citation type="submission" date="2020-05" db="UniProtKB">
        <authorList>
            <consortium name="EnsemblMetazoa"/>
        </authorList>
    </citation>
    <scope>IDENTIFICATION</scope>
    <source>
        <strain evidence="8">IAEA</strain>
    </source>
</reference>
<dbReference type="Proteomes" id="UP000092460">
    <property type="component" value="Unassembled WGS sequence"/>
</dbReference>
<dbReference type="VEuPathDB" id="VectorBase:GPPI006611"/>
<evidence type="ECO:0000256" key="3">
    <source>
        <dbReference type="ARBA" id="ARBA00022833"/>
    </source>
</evidence>
<dbReference type="SMART" id="SM00980">
    <property type="entry name" value="THAP"/>
    <property type="match status" value="1"/>
</dbReference>
<evidence type="ECO:0000256" key="2">
    <source>
        <dbReference type="ARBA" id="ARBA00022771"/>
    </source>
</evidence>
<evidence type="ECO:0000256" key="4">
    <source>
        <dbReference type="ARBA" id="ARBA00023125"/>
    </source>
</evidence>
<proteinExistence type="predicted"/>
<evidence type="ECO:0000256" key="1">
    <source>
        <dbReference type="ARBA" id="ARBA00022723"/>
    </source>
</evidence>
<dbReference type="GO" id="GO:0008270">
    <property type="term" value="F:zinc ion binding"/>
    <property type="evidence" value="ECO:0007669"/>
    <property type="project" value="UniProtKB-KW"/>
</dbReference>
<dbReference type="AlphaFoldDB" id="A0A1B0AS51"/>
<dbReference type="InterPro" id="IPR006612">
    <property type="entry name" value="THAP_Znf"/>
</dbReference>
<feature type="domain" description="THAP-type" evidence="7">
    <location>
        <begin position="36"/>
        <end position="114"/>
    </location>
</feature>
<keyword evidence="2" id="KW-0863">Zinc-finger</keyword>
<evidence type="ECO:0000259" key="7">
    <source>
        <dbReference type="SMART" id="SM00980"/>
    </source>
</evidence>
<keyword evidence="1" id="KW-0479">Metal-binding</keyword>
<feature type="domain" description="THAP-type" evidence="6">
    <location>
        <begin position="54"/>
        <end position="113"/>
    </location>
</feature>
<feature type="compositionally biased region" description="Polar residues" evidence="5">
    <location>
        <begin position="130"/>
        <end position="155"/>
    </location>
</feature>
<reference evidence="9" key="1">
    <citation type="submission" date="2015-01" db="EMBL/GenBank/DDBJ databases">
        <authorList>
            <person name="Aksoy S."/>
            <person name="Warren W."/>
            <person name="Wilson R.K."/>
        </authorList>
    </citation>
    <scope>NUCLEOTIDE SEQUENCE [LARGE SCALE GENOMIC DNA]</scope>
    <source>
        <strain evidence="9">IAEA</strain>
    </source>
</reference>
<dbReference type="EMBL" id="JXJN01002671">
    <property type="status" value="NOT_ANNOTATED_CDS"/>
    <property type="molecule type" value="Genomic_DNA"/>
</dbReference>
<keyword evidence="3" id="KW-0862">Zinc</keyword>
<sequence length="215" mass="24893">MILKHMFKQISFIIFQRVIKAFQFFKYYCLIMVGRKVCIVCKYYRGKSVENRCVFKIPANKLQNWLTILNASNDKKNYYICDKHFLQQYIKHTARNTVLAIDAVPTLHLDTYKKNSPLKKQVEVMEQDDNNIASTSKSLGKTLDNNSPNISENTENTIQFPEEGNHQNAIQSPEEGNAIVENSIVSNEDELLVLQQQPHSIHSVLLLQQQNTSYH</sequence>
<evidence type="ECO:0000313" key="9">
    <source>
        <dbReference type="Proteomes" id="UP000092460"/>
    </source>
</evidence>
<protein>
    <recommendedName>
        <fullName evidence="6 7">THAP-type domain-containing protein</fullName>
    </recommendedName>
</protein>
<dbReference type="SUPFAM" id="SSF57716">
    <property type="entry name" value="Glucocorticoid receptor-like (DNA-binding domain)"/>
    <property type="match status" value="1"/>
</dbReference>
<accession>A0A1B0AS51</accession>
<feature type="region of interest" description="Disordered" evidence="5">
    <location>
        <begin position="127"/>
        <end position="155"/>
    </location>
</feature>
<organism evidence="8 9">
    <name type="scientific">Glossina palpalis gambiensis</name>
    <dbReference type="NCBI Taxonomy" id="67801"/>
    <lineage>
        <taxon>Eukaryota</taxon>
        <taxon>Metazoa</taxon>
        <taxon>Ecdysozoa</taxon>
        <taxon>Arthropoda</taxon>
        <taxon>Hexapoda</taxon>
        <taxon>Insecta</taxon>
        <taxon>Pterygota</taxon>
        <taxon>Neoptera</taxon>
        <taxon>Endopterygota</taxon>
        <taxon>Diptera</taxon>
        <taxon>Brachycera</taxon>
        <taxon>Muscomorpha</taxon>
        <taxon>Hippoboscoidea</taxon>
        <taxon>Glossinidae</taxon>
        <taxon>Glossina</taxon>
    </lineage>
</organism>
<evidence type="ECO:0000256" key="5">
    <source>
        <dbReference type="SAM" id="MobiDB-lite"/>
    </source>
</evidence>
<dbReference type="Pfam" id="PF05485">
    <property type="entry name" value="THAP"/>
    <property type="match status" value="1"/>
</dbReference>
<evidence type="ECO:0000313" key="8">
    <source>
        <dbReference type="EnsemblMetazoa" id="GPPI006611-PA"/>
    </source>
</evidence>
<dbReference type="EnsemblMetazoa" id="GPPI006611-RA">
    <property type="protein sequence ID" value="GPPI006611-PA"/>
    <property type="gene ID" value="GPPI006611"/>
</dbReference>
<evidence type="ECO:0000259" key="6">
    <source>
        <dbReference type="SMART" id="SM00692"/>
    </source>
</evidence>
<dbReference type="GO" id="GO:0003677">
    <property type="term" value="F:DNA binding"/>
    <property type="evidence" value="ECO:0007669"/>
    <property type="project" value="UniProtKB-KW"/>
</dbReference>
<dbReference type="SMART" id="SM00692">
    <property type="entry name" value="DM3"/>
    <property type="match status" value="1"/>
</dbReference>